<organism evidence="2 3">
    <name type="scientific">Halalkalibacter suaedae</name>
    <dbReference type="NCBI Taxonomy" id="2822140"/>
    <lineage>
        <taxon>Bacteria</taxon>
        <taxon>Bacillati</taxon>
        <taxon>Bacillota</taxon>
        <taxon>Bacilli</taxon>
        <taxon>Bacillales</taxon>
        <taxon>Bacillaceae</taxon>
        <taxon>Halalkalibacter</taxon>
    </lineage>
</organism>
<feature type="transmembrane region" description="Helical" evidence="1">
    <location>
        <begin position="7"/>
        <end position="27"/>
    </location>
</feature>
<sequence>MGNFGVYVLALIVLTFIVFTFGAFLLGGSSSPYTDFILTFIAVYLVTSKFKIKKDESS</sequence>
<keyword evidence="1" id="KW-0472">Membrane</keyword>
<keyword evidence="1" id="KW-0812">Transmembrane</keyword>
<protein>
    <submittedName>
        <fullName evidence="2">Uncharacterized protein</fullName>
    </submittedName>
</protein>
<keyword evidence="3" id="KW-1185">Reference proteome</keyword>
<comment type="caution">
    <text evidence="2">The sequence shown here is derived from an EMBL/GenBank/DDBJ whole genome shotgun (WGS) entry which is preliminary data.</text>
</comment>
<dbReference type="Proteomes" id="UP000678228">
    <property type="component" value="Unassembled WGS sequence"/>
</dbReference>
<evidence type="ECO:0000313" key="2">
    <source>
        <dbReference type="EMBL" id="MBP3953092.1"/>
    </source>
</evidence>
<dbReference type="EMBL" id="JAGKSQ010000010">
    <property type="protein sequence ID" value="MBP3953092.1"/>
    <property type="molecule type" value="Genomic_DNA"/>
</dbReference>
<dbReference type="RefSeq" id="WP_210598950.1">
    <property type="nucleotide sequence ID" value="NZ_JAGKSQ010000010.1"/>
</dbReference>
<proteinExistence type="predicted"/>
<feature type="transmembrane region" description="Helical" evidence="1">
    <location>
        <begin position="33"/>
        <end position="52"/>
    </location>
</feature>
<name>A0A940WYG6_9BACI</name>
<accession>A0A940WYG6</accession>
<gene>
    <name evidence="2" type="ORF">J7W16_18375</name>
</gene>
<evidence type="ECO:0000313" key="3">
    <source>
        <dbReference type="Proteomes" id="UP000678228"/>
    </source>
</evidence>
<reference evidence="2" key="1">
    <citation type="submission" date="2021-03" db="EMBL/GenBank/DDBJ databases">
        <title>Bacillus suaedae sp. nov., isolated from Suaeda aralocaspica.</title>
        <authorList>
            <person name="Lei R.F.R."/>
        </authorList>
    </citation>
    <scope>NUCLEOTIDE SEQUENCE</scope>
    <source>
        <strain evidence="2">YZJH907-2</strain>
    </source>
</reference>
<evidence type="ECO:0000256" key="1">
    <source>
        <dbReference type="SAM" id="Phobius"/>
    </source>
</evidence>
<keyword evidence="1" id="KW-1133">Transmembrane helix</keyword>
<dbReference type="AlphaFoldDB" id="A0A940WYG6"/>